<sequence>MPLLGLAPPQRSVVGYLFAVHTRSVATGVAEDNSQRAGRLRPPANPPALNFPFALPTELKGTYTVRGRHLQSRHRAHRPQFDEQVRCNASLMAAAGRFSSALLLLLLLNMAAAFFTTRGALLLTPDSMDDGDDDVDFFFFPFLVLYKSGRVRRFMGTDTVPSSTDPSTGVASRDVAIDAATGLAVRLYLPSLGDANRTDGAAANCERLPLVVFYHGGAFVIESAFSPTYQRYLNALVSRARVLAVSVDYRLAPEHRLPSAYDDAWAALRWALANARPSGADPWLSKHADVARLFLAGDSAGGNIAHNMAMRAGRDGLDDGAVIRGVAMLDPYFWGKRPVPSETEDVDARRLRERNWSFVCAGRYGIDDPVINPVAMPPEEWRRGLAGERVLVTVAGMDMLAARGRAYVHALRASGWRGEAELYETPGEYHVYFLDKPDSEKAVKEMEVVVNFIHGGRLSSKDSRMDA</sequence>
<evidence type="ECO:0000313" key="4">
    <source>
        <dbReference type="Proteomes" id="UP000636709"/>
    </source>
</evidence>
<dbReference type="PROSITE" id="PS01174">
    <property type="entry name" value="LIPASE_GDXG_SER"/>
    <property type="match status" value="1"/>
</dbReference>
<dbReference type="InterPro" id="IPR050466">
    <property type="entry name" value="Carboxylest/Gibb_receptor"/>
</dbReference>
<organism evidence="3 4">
    <name type="scientific">Digitaria exilis</name>
    <dbReference type="NCBI Taxonomy" id="1010633"/>
    <lineage>
        <taxon>Eukaryota</taxon>
        <taxon>Viridiplantae</taxon>
        <taxon>Streptophyta</taxon>
        <taxon>Embryophyta</taxon>
        <taxon>Tracheophyta</taxon>
        <taxon>Spermatophyta</taxon>
        <taxon>Magnoliopsida</taxon>
        <taxon>Liliopsida</taxon>
        <taxon>Poales</taxon>
        <taxon>Poaceae</taxon>
        <taxon>PACMAD clade</taxon>
        <taxon>Panicoideae</taxon>
        <taxon>Panicodae</taxon>
        <taxon>Paniceae</taxon>
        <taxon>Anthephorinae</taxon>
        <taxon>Digitaria</taxon>
    </lineage>
</organism>
<dbReference type="PANTHER" id="PTHR23024">
    <property type="entry name" value="ARYLACETAMIDE DEACETYLASE"/>
    <property type="match status" value="1"/>
</dbReference>
<protein>
    <recommendedName>
        <fullName evidence="2">Alpha/beta hydrolase fold-3 domain-containing protein</fullName>
    </recommendedName>
</protein>
<comment type="caution">
    <text evidence="3">The sequence shown here is derived from an EMBL/GenBank/DDBJ whole genome shotgun (WGS) entry which is preliminary data.</text>
</comment>
<dbReference type="SUPFAM" id="SSF53474">
    <property type="entry name" value="alpha/beta-Hydrolases"/>
    <property type="match status" value="1"/>
</dbReference>
<reference evidence="3" key="1">
    <citation type="submission" date="2020-07" db="EMBL/GenBank/DDBJ databases">
        <title>Genome sequence and genetic diversity analysis of an under-domesticated orphan crop, white fonio (Digitaria exilis).</title>
        <authorList>
            <person name="Bennetzen J.L."/>
            <person name="Chen S."/>
            <person name="Ma X."/>
            <person name="Wang X."/>
            <person name="Yssel A.E.J."/>
            <person name="Chaluvadi S.R."/>
            <person name="Johnson M."/>
            <person name="Gangashetty P."/>
            <person name="Hamidou F."/>
            <person name="Sanogo M.D."/>
            <person name="Zwaenepoel A."/>
            <person name="Wallace J."/>
            <person name="Van De Peer Y."/>
            <person name="Van Deynze A."/>
        </authorList>
    </citation>
    <scope>NUCLEOTIDE SEQUENCE</scope>
    <source>
        <tissue evidence="3">Leaves</tissue>
    </source>
</reference>
<name>A0A835KVI3_9POAL</name>
<dbReference type="AlphaFoldDB" id="A0A835KVI3"/>
<proteinExistence type="predicted"/>
<dbReference type="Proteomes" id="UP000636709">
    <property type="component" value="Unassembled WGS sequence"/>
</dbReference>
<accession>A0A835KVI3</accession>
<dbReference type="OrthoDB" id="408631at2759"/>
<keyword evidence="4" id="KW-1185">Reference proteome</keyword>
<feature type="active site" evidence="1">
    <location>
        <position position="299"/>
    </location>
</feature>
<dbReference type="InterPro" id="IPR033140">
    <property type="entry name" value="Lipase_GDXG_put_SER_AS"/>
</dbReference>
<dbReference type="PANTHER" id="PTHR23024:SF146">
    <property type="entry name" value="OS08G0474866 PROTEIN"/>
    <property type="match status" value="1"/>
</dbReference>
<evidence type="ECO:0000259" key="2">
    <source>
        <dbReference type="Pfam" id="PF07859"/>
    </source>
</evidence>
<dbReference type="Pfam" id="PF07859">
    <property type="entry name" value="Abhydrolase_3"/>
    <property type="match status" value="1"/>
</dbReference>
<feature type="domain" description="Alpha/beta hydrolase fold-3" evidence="2">
    <location>
        <begin position="211"/>
        <end position="433"/>
    </location>
</feature>
<dbReference type="InterPro" id="IPR013094">
    <property type="entry name" value="AB_hydrolase_3"/>
</dbReference>
<dbReference type="GO" id="GO:0016787">
    <property type="term" value="F:hydrolase activity"/>
    <property type="evidence" value="ECO:0007669"/>
    <property type="project" value="InterPro"/>
</dbReference>
<dbReference type="EMBL" id="JACEFO010000440">
    <property type="protein sequence ID" value="KAF8769522.1"/>
    <property type="molecule type" value="Genomic_DNA"/>
</dbReference>
<evidence type="ECO:0000256" key="1">
    <source>
        <dbReference type="PROSITE-ProRule" id="PRU10038"/>
    </source>
</evidence>
<gene>
    <name evidence="3" type="ORF">HU200_006560</name>
</gene>
<dbReference type="InterPro" id="IPR029058">
    <property type="entry name" value="AB_hydrolase_fold"/>
</dbReference>
<dbReference type="Gene3D" id="3.40.50.1820">
    <property type="entry name" value="alpha/beta hydrolase"/>
    <property type="match status" value="1"/>
</dbReference>
<evidence type="ECO:0000313" key="3">
    <source>
        <dbReference type="EMBL" id="KAF8769522.1"/>
    </source>
</evidence>